<evidence type="ECO:0000313" key="1">
    <source>
        <dbReference type="EMBL" id="TXG77496.1"/>
    </source>
</evidence>
<dbReference type="AlphaFoldDB" id="A0A5C7JAE0"/>
<proteinExistence type="predicted"/>
<gene>
    <name evidence="1" type="ORF">E6Q11_02660</name>
</gene>
<dbReference type="Proteomes" id="UP000321026">
    <property type="component" value="Unassembled WGS sequence"/>
</dbReference>
<dbReference type="EMBL" id="SSDS01000044">
    <property type="protein sequence ID" value="TXG77496.1"/>
    <property type="molecule type" value="Genomic_DNA"/>
</dbReference>
<accession>A0A5C7JAE0</accession>
<comment type="caution">
    <text evidence="1">The sequence shown here is derived from an EMBL/GenBank/DDBJ whole genome shotgun (WGS) entry which is preliminary data.</text>
</comment>
<evidence type="ECO:0000313" key="2">
    <source>
        <dbReference type="Proteomes" id="UP000321026"/>
    </source>
</evidence>
<sequence>MKLVGFERTGQALISQYPTVPVHVSYVGQWCWVIDTSLLAAVPWVRLRTPVFDIKNHHDIKDHCTPMFKIPEHVMHKTDIATRPSMAVVGKTSVPIWALNACALLTYMSRDIDSMFDLHAGKQPR</sequence>
<name>A0A5C7JAE0_9BACT</name>
<protein>
    <submittedName>
        <fullName evidence="1">Uncharacterized protein</fullName>
    </submittedName>
</protein>
<reference evidence="1 2" key="1">
    <citation type="submission" date="2018-09" db="EMBL/GenBank/DDBJ databases">
        <title>Metagenome Assembled Genomes from an Advanced Water Purification Facility.</title>
        <authorList>
            <person name="Stamps B.W."/>
            <person name="Spear J.R."/>
        </authorList>
    </citation>
    <scope>NUCLEOTIDE SEQUENCE [LARGE SCALE GENOMIC DNA]</scope>
    <source>
        <strain evidence="1">Bin_63_2</strain>
    </source>
</reference>
<organism evidence="1 2">
    <name type="scientific">Candidatus Dojkabacteria bacterium</name>
    <dbReference type="NCBI Taxonomy" id="2099670"/>
    <lineage>
        <taxon>Bacteria</taxon>
        <taxon>Candidatus Dojkabacteria</taxon>
    </lineage>
</organism>